<dbReference type="PANTHER" id="PTHR34583:SF2">
    <property type="entry name" value="ANTIPORTER SUBUNIT MNHC2-RELATED"/>
    <property type="match status" value="1"/>
</dbReference>
<feature type="region of interest" description="Disordered" evidence="7">
    <location>
        <begin position="110"/>
        <end position="174"/>
    </location>
</feature>
<dbReference type="InterPro" id="IPR050601">
    <property type="entry name" value="CPA3_antiporter_subunitC"/>
</dbReference>
<feature type="transmembrane region" description="Helical" evidence="8">
    <location>
        <begin position="30"/>
        <end position="50"/>
    </location>
</feature>
<keyword evidence="10" id="KW-1185">Reference proteome</keyword>
<organism evidence="9 10">
    <name type="scientific">Nesterenkonia natronophila</name>
    <dbReference type="NCBI Taxonomy" id="2174932"/>
    <lineage>
        <taxon>Bacteria</taxon>
        <taxon>Bacillati</taxon>
        <taxon>Actinomycetota</taxon>
        <taxon>Actinomycetes</taxon>
        <taxon>Micrococcales</taxon>
        <taxon>Micrococcaceae</taxon>
        <taxon>Nesterenkonia</taxon>
    </lineage>
</organism>
<keyword evidence="5 8" id="KW-1133">Transmembrane helix</keyword>
<keyword evidence="3" id="KW-1003">Cell membrane</keyword>
<reference evidence="9 10" key="1">
    <citation type="submission" date="2018-09" db="EMBL/GenBank/DDBJ databases">
        <title>Nesterenkonia natronophila sp. nov., an alkaliphilic actinobacteriume isolated from a soda lake, and emended description of the genus Nesterenkonia.</title>
        <authorList>
            <person name="Menes R.J."/>
            <person name="Iriarte A."/>
        </authorList>
    </citation>
    <scope>NUCLEOTIDE SEQUENCE [LARGE SCALE GENOMIC DNA]</scope>
    <source>
        <strain evidence="9 10">M8</strain>
    </source>
</reference>
<dbReference type="PANTHER" id="PTHR34583">
    <property type="entry name" value="ANTIPORTER SUBUNIT MNHC2-RELATED"/>
    <property type="match status" value="1"/>
</dbReference>
<proteinExistence type="inferred from homology"/>
<evidence type="ECO:0000256" key="1">
    <source>
        <dbReference type="ARBA" id="ARBA00004651"/>
    </source>
</evidence>
<dbReference type="NCBIfam" id="NF005929">
    <property type="entry name" value="PRK07946.1"/>
    <property type="match status" value="1"/>
</dbReference>
<dbReference type="GO" id="GO:0005886">
    <property type="term" value="C:plasma membrane"/>
    <property type="evidence" value="ECO:0007669"/>
    <property type="project" value="UniProtKB-SubCell"/>
</dbReference>
<evidence type="ECO:0000256" key="8">
    <source>
        <dbReference type="SAM" id="Phobius"/>
    </source>
</evidence>
<dbReference type="OrthoDB" id="9799219at2"/>
<evidence type="ECO:0000256" key="2">
    <source>
        <dbReference type="ARBA" id="ARBA00010388"/>
    </source>
</evidence>
<keyword evidence="4 8" id="KW-0812">Transmembrane</keyword>
<name>A0A3A4F4H2_9MICC</name>
<evidence type="ECO:0000313" key="10">
    <source>
        <dbReference type="Proteomes" id="UP000266615"/>
    </source>
</evidence>
<dbReference type="Gene3D" id="1.10.287.3510">
    <property type="match status" value="1"/>
</dbReference>
<evidence type="ECO:0000256" key="4">
    <source>
        <dbReference type="ARBA" id="ARBA00022692"/>
    </source>
</evidence>
<evidence type="ECO:0000256" key="7">
    <source>
        <dbReference type="SAM" id="MobiDB-lite"/>
    </source>
</evidence>
<evidence type="ECO:0000256" key="3">
    <source>
        <dbReference type="ARBA" id="ARBA00022475"/>
    </source>
</evidence>
<dbReference type="InterPro" id="IPR039428">
    <property type="entry name" value="NUOK/Mnh_C1-like"/>
</dbReference>
<accession>A0A3A4F4H2</accession>
<evidence type="ECO:0000313" key="9">
    <source>
        <dbReference type="EMBL" id="RJN32706.1"/>
    </source>
</evidence>
<comment type="subcellular location">
    <subcellularLocation>
        <location evidence="1">Cell membrane</location>
        <topology evidence="1">Multi-pass membrane protein</topology>
    </subcellularLocation>
</comment>
<evidence type="ECO:0000256" key="6">
    <source>
        <dbReference type="ARBA" id="ARBA00023136"/>
    </source>
</evidence>
<comment type="caution">
    <text evidence="9">The sequence shown here is derived from an EMBL/GenBank/DDBJ whole genome shotgun (WGS) entry which is preliminary data.</text>
</comment>
<dbReference type="Pfam" id="PF00420">
    <property type="entry name" value="Oxidored_q2"/>
    <property type="match status" value="1"/>
</dbReference>
<dbReference type="AlphaFoldDB" id="A0A3A4F4H2"/>
<feature type="transmembrane region" description="Helical" evidence="8">
    <location>
        <begin position="70"/>
        <end position="95"/>
    </location>
</feature>
<evidence type="ECO:0000256" key="5">
    <source>
        <dbReference type="ARBA" id="ARBA00022989"/>
    </source>
</evidence>
<comment type="similarity">
    <text evidence="2">Belongs to the CPA3 antiporters (TC 2.A.63) subunit C family.</text>
</comment>
<feature type="transmembrane region" description="Helical" evidence="8">
    <location>
        <begin position="6"/>
        <end position="23"/>
    </location>
</feature>
<dbReference type="EMBL" id="QYZP01000001">
    <property type="protein sequence ID" value="RJN32706.1"/>
    <property type="molecule type" value="Genomic_DNA"/>
</dbReference>
<dbReference type="Proteomes" id="UP000266615">
    <property type="component" value="Unassembled WGS sequence"/>
</dbReference>
<dbReference type="RefSeq" id="WP_119901752.1">
    <property type="nucleotide sequence ID" value="NZ_QYZP01000001.1"/>
</dbReference>
<keyword evidence="6 8" id="KW-0472">Membrane</keyword>
<sequence>MTVNLTLLVVMGAMLAIGIYLILERSLTRVLLGIILISNGVNLLILQTSGRAGESPIVRDGLDSGDYLDPLPQALLLTAIVIAFAMVALLLALIYRSWVLARQDEVTDDEEDRRVATTIGARDPEEDDDVSTETSEFIDAVDPATGTTRTVSPAERNSESDAPTIEDLHQAGES</sequence>
<protein>
    <submittedName>
        <fullName evidence="9">Na(+)/H(+) antiporter subunit C</fullName>
    </submittedName>
</protein>
<gene>
    <name evidence="9" type="ORF">D3250_02450</name>
</gene>